<protein>
    <submittedName>
        <fullName evidence="3">SER_THR_PHOSPHATASE domain-containing protein</fullName>
    </submittedName>
</protein>
<evidence type="ECO:0000313" key="2">
    <source>
        <dbReference type="Proteomes" id="UP000035642"/>
    </source>
</evidence>
<evidence type="ECO:0000313" key="3">
    <source>
        <dbReference type="WBParaSite" id="ACAC_0000298201-mRNA-1"/>
    </source>
</evidence>
<dbReference type="PROSITE" id="PS00125">
    <property type="entry name" value="SER_THR_PHOSPHATASE"/>
    <property type="match status" value="1"/>
</dbReference>
<reference evidence="3" key="2">
    <citation type="submission" date="2017-02" db="UniProtKB">
        <authorList>
            <consortium name="WormBaseParasite"/>
        </authorList>
    </citation>
    <scope>IDENTIFICATION</scope>
</reference>
<accession>A0A0K0CZ57</accession>
<dbReference type="GO" id="GO:0005634">
    <property type="term" value="C:nucleus"/>
    <property type="evidence" value="ECO:0007669"/>
    <property type="project" value="TreeGrafter"/>
</dbReference>
<dbReference type="PANTHER" id="PTHR11668:SF498">
    <property type="entry name" value="SERINE_THREONINE-PROTEIN PHOSPHATASE"/>
    <property type="match status" value="1"/>
</dbReference>
<dbReference type="InterPro" id="IPR050341">
    <property type="entry name" value="PP1_catalytic_subunit"/>
</dbReference>
<dbReference type="InterPro" id="IPR006186">
    <property type="entry name" value="Ser/Thr-sp_prot-phosphatase"/>
</dbReference>
<keyword evidence="2" id="KW-1185">Reference proteome</keyword>
<dbReference type="STRING" id="6313.A0A0K0CZ57"/>
<proteinExistence type="predicted"/>
<dbReference type="AlphaFoldDB" id="A0A0K0CZ57"/>
<dbReference type="GO" id="GO:0005737">
    <property type="term" value="C:cytoplasm"/>
    <property type="evidence" value="ECO:0007669"/>
    <property type="project" value="TreeGrafter"/>
</dbReference>
<dbReference type="GO" id="GO:0004722">
    <property type="term" value="F:protein serine/threonine phosphatase activity"/>
    <property type="evidence" value="ECO:0007669"/>
    <property type="project" value="TreeGrafter"/>
</dbReference>
<dbReference type="InterPro" id="IPR029052">
    <property type="entry name" value="Metallo-depent_PP-like"/>
</dbReference>
<name>A0A0K0CZ57_ANGCA</name>
<feature type="domain" description="Serine/threonine specific protein phosphatases" evidence="1">
    <location>
        <begin position="71"/>
        <end position="76"/>
    </location>
</feature>
<evidence type="ECO:0000259" key="1">
    <source>
        <dbReference type="PROSITE" id="PS00125"/>
    </source>
</evidence>
<organism evidence="2 3">
    <name type="scientific">Angiostrongylus cantonensis</name>
    <name type="common">Rat lungworm</name>
    <dbReference type="NCBI Taxonomy" id="6313"/>
    <lineage>
        <taxon>Eukaryota</taxon>
        <taxon>Metazoa</taxon>
        <taxon>Ecdysozoa</taxon>
        <taxon>Nematoda</taxon>
        <taxon>Chromadorea</taxon>
        <taxon>Rhabditida</taxon>
        <taxon>Rhabditina</taxon>
        <taxon>Rhabditomorpha</taxon>
        <taxon>Strongyloidea</taxon>
        <taxon>Metastrongylidae</taxon>
        <taxon>Angiostrongylus</taxon>
    </lineage>
</organism>
<dbReference type="SUPFAM" id="SSF56300">
    <property type="entry name" value="Metallo-dependent phosphatases"/>
    <property type="match status" value="1"/>
</dbReference>
<dbReference type="PANTHER" id="PTHR11668">
    <property type="entry name" value="SERINE/THREONINE PROTEIN PHOSPHATASE"/>
    <property type="match status" value="1"/>
</dbReference>
<reference evidence="2" key="1">
    <citation type="submission" date="2012-09" db="EMBL/GenBank/DDBJ databases">
        <authorList>
            <person name="Martin A.A."/>
        </authorList>
    </citation>
    <scope>NUCLEOTIDE SEQUENCE</scope>
</reference>
<sequence length="89" mass="10333">NDVSNPSLTFTTTEDLIREAAEQCTQILLEQDTMLEIEAPVTVMTQGRQQLEVITLLISYKILYPECFFILRGNHECKIINKVGYRNYY</sequence>
<dbReference type="WBParaSite" id="ACAC_0000298201-mRNA-1">
    <property type="protein sequence ID" value="ACAC_0000298201-mRNA-1"/>
    <property type="gene ID" value="ACAC_0000298201"/>
</dbReference>
<dbReference type="Proteomes" id="UP000035642">
    <property type="component" value="Unassembled WGS sequence"/>
</dbReference>
<dbReference type="Gene3D" id="3.60.21.10">
    <property type="match status" value="1"/>
</dbReference>